<feature type="region of interest" description="Disordered" evidence="1">
    <location>
        <begin position="1"/>
        <end position="28"/>
    </location>
</feature>
<evidence type="ECO:0000259" key="2">
    <source>
        <dbReference type="Pfam" id="PF13401"/>
    </source>
</evidence>
<dbReference type="EMBL" id="CP023699">
    <property type="protein sequence ID" value="QEU89622.1"/>
    <property type="molecule type" value="Genomic_DNA"/>
</dbReference>
<dbReference type="GO" id="GO:0016887">
    <property type="term" value="F:ATP hydrolysis activity"/>
    <property type="evidence" value="ECO:0007669"/>
    <property type="project" value="InterPro"/>
</dbReference>
<reference evidence="3 4" key="1">
    <citation type="submission" date="2017-09" db="EMBL/GenBank/DDBJ databases">
        <authorList>
            <person name="Lee N."/>
            <person name="Cho B.-K."/>
        </authorList>
    </citation>
    <scope>NUCLEOTIDE SEQUENCE [LARGE SCALE GENOMIC DNA]</scope>
    <source>
        <strain evidence="3 4">ATCC 12853</strain>
    </source>
</reference>
<proteinExistence type="predicted"/>
<dbReference type="KEGG" id="ska:CP970_00375"/>
<dbReference type="SUPFAM" id="SSF52540">
    <property type="entry name" value="P-loop containing nucleoside triphosphate hydrolases"/>
    <property type="match status" value="1"/>
</dbReference>
<gene>
    <name evidence="3" type="ORF">CP970_00375</name>
</gene>
<feature type="compositionally biased region" description="Basic and acidic residues" evidence="1">
    <location>
        <begin position="458"/>
        <end position="479"/>
    </location>
</feature>
<dbReference type="PANTHER" id="PTHR47691">
    <property type="entry name" value="REGULATOR-RELATED"/>
    <property type="match status" value="1"/>
</dbReference>
<feature type="compositionally biased region" description="Basic and acidic residues" evidence="1">
    <location>
        <begin position="1"/>
        <end position="25"/>
    </location>
</feature>
<feature type="region of interest" description="Disordered" evidence="1">
    <location>
        <begin position="252"/>
        <end position="622"/>
    </location>
</feature>
<feature type="compositionally biased region" description="Low complexity" evidence="1">
    <location>
        <begin position="591"/>
        <end position="604"/>
    </location>
</feature>
<evidence type="ECO:0000313" key="4">
    <source>
        <dbReference type="Proteomes" id="UP000325529"/>
    </source>
</evidence>
<sequence length="1115" mass="115916">MRVRGDGTGDARRGRSGPRRGDPVERPLTGRSLAERILVGRTEELGTLRRLLAQRRLVTVVGGAGVGKSLLAAHAAAAVGGSLPDGVVRVRWWDGGPARRRTVAQTVAEALDAAAEGTGAAVGVTDLVARLRSRRMLVVLDDFDPVRADCVHLVHALLEGAPGVRILAAGRHPLGLGDEAVLRLGPLAVTPSGSDDAELAPAVALFLDRVRAASAGRRAASTGAAEVPGDGDAGVLRLRGAVARARRGRAAWAIPGKRGRKGPAAGARGGDQTDGSSGAPVEHGAESPMRGGEQHAPELPEHGAGQTPTDGTSERLVEQSTGSPMRDGEQHAPELPEHGTGQTSADGTSDPPAHGTEPPTPGGQRDAPGARGREAGQTPTHGSSDAPLEHDTESLMRDGEQHAPELPRHRTGQTPTHGTSDPPAHGTEPPTPGGQRDAPGARGREAGQTPTHGSSDAPLEHDTESLMRDGEQHAPELPRHRTGQTPTHGTSDPPAHGTEPPTPGGQRDAPGARGREAGQTPTHGSSDAPPEHDTESPMRHGERLPVAGGADARLQAPRPSAPPLTDADESPRRDAEPVVRPDAASALHGGPEPARADAAPVVPANTKSAPGADAAPPIHGATDAELPARHHTAPLAGDHRALPDSGEPSDDELRIALHICRRLEGVPLAIELAAAQVAEYSMVQLVRMLDAGQGWLGVPDAALRRHRSLRAAVGAGYALCEPTERTTWARLSVFAGDFDEDAAVFVCSGGGLGAEEVPVCLARLVLASVLTPVRDPGGVLPPRYRMTEAARGFGAERLQSAGETAAAVSRHLYWYANIASSAHHLWSTGLHERATALVREEEDNLHASLARQPHRADEAAAALAVAVDLWFWWAVCGRAAEGREHLRRLLPVGRADTRLCGQALWLAGWLAVCVDAPDAAELLGQAWRVGVLAGDDATIGRVSHVLGALALEEGRTERAIAHLREAADIIPVHAEHGPPAAVSWALLAVAQARVSPAAARRSIRRASAGPQPRHDLWTRSMTQYAQALVDHLRGRRSRAWRRAHKALAGANGVAGAAKAARTTATGEADGTTATGNGLPAVVTVAGPPGAALIHQLIADIEEGPSPSARHPDLHP</sequence>
<dbReference type="InterPro" id="IPR049945">
    <property type="entry name" value="AAA_22"/>
</dbReference>
<dbReference type="Pfam" id="PF13401">
    <property type="entry name" value="AAA_22"/>
    <property type="match status" value="1"/>
</dbReference>
<evidence type="ECO:0000256" key="1">
    <source>
        <dbReference type="SAM" id="MobiDB-lite"/>
    </source>
</evidence>
<dbReference type="Proteomes" id="UP000325529">
    <property type="component" value="Chromosome"/>
</dbReference>
<dbReference type="InterPro" id="IPR027417">
    <property type="entry name" value="P-loop_NTPase"/>
</dbReference>
<keyword evidence="4" id="KW-1185">Reference proteome</keyword>
<accession>A0A5J6G4C9</accession>
<dbReference type="PANTHER" id="PTHR47691:SF3">
    <property type="entry name" value="HTH-TYPE TRANSCRIPTIONAL REGULATOR RV0890C-RELATED"/>
    <property type="match status" value="1"/>
</dbReference>
<feature type="domain" description="ORC1/DEAH AAA+ ATPase" evidence="2">
    <location>
        <begin position="54"/>
        <end position="166"/>
    </location>
</feature>
<feature type="compositionally biased region" description="Basic and acidic residues" evidence="1">
    <location>
        <begin position="387"/>
        <end position="408"/>
    </location>
</feature>
<dbReference type="AlphaFoldDB" id="A0A5J6G4C9"/>
<dbReference type="Gene3D" id="3.40.50.300">
    <property type="entry name" value="P-loop containing nucleotide triphosphate hydrolases"/>
    <property type="match status" value="1"/>
</dbReference>
<feature type="region of interest" description="Disordered" evidence="1">
    <location>
        <begin position="1053"/>
        <end position="1076"/>
    </location>
</feature>
<feature type="compositionally biased region" description="Basic and acidic residues" evidence="1">
    <location>
        <begin position="326"/>
        <end position="337"/>
    </location>
</feature>
<evidence type="ECO:0000313" key="3">
    <source>
        <dbReference type="EMBL" id="QEU89622.1"/>
    </source>
</evidence>
<feature type="compositionally biased region" description="Basic and acidic residues" evidence="1">
    <location>
        <begin position="529"/>
        <end position="543"/>
    </location>
</feature>
<name>A0A5J6G4C9_STRKN</name>
<feature type="compositionally biased region" description="Basic and acidic residues" evidence="1">
    <location>
        <begin position="569"/>
        <end position="579"/>
    </location>
</feature>
<feature type="compositionally biased region" description="Basic and acidic residues" evidence="1">
    <location>
        <begin position="292"/>
        <end position="301"/>
    </location>
</feature>
<organism evidence="3 4">
    <name type="scientific">Streptomyces kanamyceticus</name>
    <dbReference type="NCBI Taxonomy" id="1967"/>
    <lineage>
        <taxon>Bacteria</taxon>
        <taxon>Bacillati</taxon>
        <taxon>Actinomycetota</taxon>
        <taxon>Actinomycetes</taxon>
        <taxon>Kitasatosporales</taxon>
        <taxon>Streptomycetaceae</taxon>
        <taxon>Streptomyces</taxon>
    </lineage>
</organism>
<protein>
    <recommendedName>
        <fullName evidence="2">ORC1/DEAH AAA+ ATPase domain-containing protein</fullName>
    </recommendedName>
</protein>